<dbReference type="EMBL" id="UOFA01000038">
    <property type="protein sequence ID" value="VAW43806.1"/>
    <property type="molecule type" value="Genomic_DNA"/>
</dbReference>
<keyword evidence="2" id="KW-0802">TPR repeat</keyword>
<keyword evidence="3" id="KW-1133">Transmembrane helix</keyword>
<feature type="transmembrane region" description="Helical" evidence="3">
    <location>
        <begin position="211"/>
        <end position="233"/>
    </location>
</feature>
<feature type="transmembrane region" description="Helical" evidence="3">
    <location>
        <begin position="59"/>
        <end position="76"/>
    </location>
</feature>
<name>A0A3B0WH41_9ZZZZ</name>
<evidence type="ECO:0000256" key="1">
    <source>
        <dbReference type="ARBA" id="ARBA00022737"/>
    </source>
</evidence>
<organism evidence="4">
    <name type="scientific">hydrothermal vent metagenome</name>
    <dbReference type="NCBI Taxonomy" id="652676"/>
    <lineage>
        <taxon>unclassified sequences</taxon>
        <taxon>metagenomes</taxon>
        <taxon>ecological metagenomes</taxon>
    </lineage>
</organism>
<feature type="transmembrane region" description="Helical" evidence="3">
    <location>
        <begin position="6"/>
        <end position="22"/>
    </location>
</feature>
<accession>A0A3B0WH41</accession>
<protein>
    <submittedName>
        <fullName evidence="4">Uncharacterized protein</fullName>
    </submittedName>
</protein>
<evidence type="ECO:0000313" key="4">
    <source>
        <dbReference type="EMBL" id="VAW43806.1"/>
    </source>
</evidence>
<dbReference type="AlphaFoldDB" id="A0A3B0WH41"/>
<keyword evidence="3" id="KW-0472">Membrane</keyword>
<reference evidence="4" key="1">
    <citation type="submission" date="2018-06" db="EMBL/GenBank/DDBJ databases">
        <authorList>
            <person name="Zhirakovskaya E."/>
        </authorList>
    </citation>
    <scope>NUCLEOTIDE SEQUENCE</scope>
</reference>
<feature type="transmembrane region" description="Helical" evidence="3">
    <location>
        <begin position="296"/>
        <end position="316"/>
    </location>
</feature>
<feature type="transmembrane region" description="Helical" evidence="3">
    <location>
        <begin position="267"/>
        <end position="284"/>
    </location>
</feature>
<feature type="transmembrane region" description="Helical" evidence="3">
    <location>
        <begin position="34"/>
        <end position="53"/>
    </location>
</feature>
<proteinExistence type="predicted"/>
<sequence>NVFLHLLIGVFLFFLIRNILRYHKTDHAYQNTVAFWAAAFWLLHPFLVSTTLYVVQRMAMLPLLFILLGMLMYLKTRIQFNQQPSLKLKLLLFVSVFGSTGLAILSKENGVLCLPMLALFEIFILQKYLGIKPLPRNISRWLFALPIVLIVVAFIIGLFGFMERYDVRDFTAYERQLTQFRALMAYLHHLLVPEYFTYGVFTDGFPVSRGWLQPVSTLLSLLALVALVAVAWFMRNRWVWFSFSVFFFLLAHSIESTVIPLEMYFEHRNYVASVFLAVPLLLWLMKLASKRDIMHVIPMILLAYLAFTTHLRVALWSDSFKLHELTMDKYPESTRAYTMTADFYARSGYVEKTMSILLNASKQHDNLKFKLNLLQYMCGREETMALYFDDIFAKLMEGFKTVRFMQSDIGAFTSLYRKLLREGCGTDQDFQLAEQLYLALLVNPYNDREYASLINDAYGVYYYIAVDDDQKTFETLSSMINNHQRYLDVFEGFDELLDAEKHQLIQRLLVVLNKNYDQRFKYKPDLKKYKEKIATYENVLKEKLNEA</sequence>
<evidence type="ECO:0000256" key="3">
    <source>
        <dbReference type="SAM" id="Phobius"/>
    </source>
</evidence>
<feature type="transmembrane region" description="Helical" evidence="3">
    <location>
        <begin position="240"/>
        <end position="261"/>
    </location>
</feature>
<keyword evidence="1" id="KW-0677">Repeat</keyword>
<feature type="transmembrane region" description="Helical" evidence="3">
    <location>
        <begin position="88"/>
        <end position="105"/>
    </location>
</feature>
<keyword evidence="3" id="KW-0812">Transmembrane</keyword>
<feature type="transmembrane region" description="Helical" evidence="3">
    <location>
        <begin position="141"/>
        <end position="162"/>
    </location>
</feature>
<dbReference type="PANTHER" id="PTHR44227">
    <property type="match status" value="1"/>
</dbReference>
<dbReference type="PANTHER" id="PTHR44227:SF3">
    <property type="entry name" value="PROTEIN O-MANNOSYL-TRANSFERASE TMTC4"/>
    <property type="match status" value="1"/>
</dbReference>
<gene>
    <name evidence="4" type="ORF">MNBD_GAMMA02-153</name>
</gene>
<dbReference type="InterPro" id="IPR052346">
    <property type="entry name" value="O-mannosyl-transferase_TMTC"/>
</dbReference>
<feature type="non-terminal residue" evidence="4">
    <location>
        <position position="1"/>
    </location>
</feature>
<evidence type="ECO:0000256" key="2">
    <source>
        <dbReference type="ARBA" id="ARBA00022803"/>
    </source>
</evidence>